<feature type="transmembrane region" description="Helical" evidence="1">
    <location>
        <begin position="211"/>
        <end position="232"/>
    </location>
</feature>
<feature type="transmembrane region" description="Helical" evidence="1">
    <location>
        <begin position="63"/>
        <end position="86"/>
    </location>
</feature>
<dbReference type="AlphaFoldDB" id="A0A6A5V1L0"/>
<name>A0A6A5V1L0_9PLEO</name>
<dbReference type="EMBL" id="ML976695">
    <property type="protein sequence ID" value="KAF1971131.1"/>
    <property type="molecule type" value="Genomic_DNA"/>
</dbReference>
<organism evidence="2 3">
    <name type="scientific">Bimuria novae-zelandiae CBS 107.79</name>
    <dbReference type="NCBI Taxonomy" id="1447943"/>
    <lineage>
        <taxon>Eukaryota</taxon>
        <taxon>Fungi</taxon>
        <taxon>Dikarya</taxon>
        <taxon>Ascomycota</taxon>
        <taxon>Pezizomycotina</taxon>
        <taxon>Dothideomycetes</taxon>
        <taxon>Pleosporomycetidae</taxon>
        <taxon>Pleosporales</taxon>
        <taxon>Massarineae</taxon>
        <taxon>Didymosphaeriaceae</taxon>
        <taxon>Bimuria</taxon>
    </lineage>
</organism>
<accession>A0A6A5V1L0</accession>
<feature type="transmembrane region" description="Helical" evidence="1">
    <location>
        <begin position="92"/>
        <end position="113"/>
    </location>
</feature>
<dbReference type="Proteomes" id="UP000800036">
    <property type="component" value="Unassembled WGS sequence"/>
</dbReference>
<feature type="transmembrane region" description="Helical" evidence="1">
    <location>
        <begin position="184"/>
        <end position="205"/>
    </location>
</feature>
<feature type="transmembrane region" description="Helical" evidence="1">
    <location>
        <begin position="20"/>
        <end position="42"/>
    </location>
</feature>
<gene>
    <name evidence="2" type="ORF">BU23DRAFT_570132</name>
</gene>
<protein>
    <submittedName>
        <fullName evidence="2">Uncharacterized protein</fullName>
    </submittedName>
</protein>
<keyword evidence="1" id="KW-0812">Transmembrane</keyword>
<evidence type="ECO:0000256" key="1">
    <source>
        <dbReference type="SAM" id="Phobius"/>
    </source>
</evidence>
<reference evidence="2" key="1">
    <citation type="journal article" date="2020" name="Stud. Mycol.">
        <title>101 Dothideomycetes genomes: a test case for predicting lifestyles and emergence of pathogens.</title>
        <authorList>
            <person name="Haridas S."/>
            <person name="Albert R."/>
            <person name="Binder M."/>
            <person name="Bloem J."/>
            <person name="Labutti K."/>
            <person name="Salamov A."/>
            <person name="Andreopoulos B."/>
            <person name="Baker S."/>
            <person name="Barry K."/>
            <person name="Bills G."/>
            <person name="Bluhm B."/>
            <person name="Cannon C."/>
            <person name="Castanera R."/>
            <person name="Culley D."/>
            <person name="Daum C."/>
            <person name="Ezra D."/>
            <person name="Gonzalez J."/>
            <person name="Henrissat B."/>
            <person name="Kuo A."/>
            <person name="Liang C."/>
            <person name="Lipzen A."/>
            <person name="Lutzoni F."/>
            <person name="Magnuson J."/>
            <person name="Mondo S."/>
            <person name="Nolan M."/>
            <person name="Ohm R."/>
            <person name="Pangilinan J."/>
            <person name="Park H.-J."/>
            <person name="Ramirez L."/>
            <person name="Alfaro M."/>
            <person name="Sun H."/>
            <person name="Tritt A."/>
            <person name="Yoshinaga Y."/>
            <person name="Zwiers L.-H."/>
            <person name="Turgeon B."/>
            <person name="Goodwin S."/>
            <person name="Spatafora J."/>
            <person name="Crous P."/>
            <person name="Grigoriev I."/>
        </authorList>
    </citation>
    <scope>NUCLEOTIDE SEQUENCE</scope>
    <source>
        <strain evidence="2">CBS 107.79</strain>
    </source>
</reference>
<keyword evidence="1" id="KW-0472">Membrane</keyword>
<dbReference type="OrthoDB" id="10617649at2759"/>
<keyword evidence="1" id="KW-1133">Transmembrane helix</keyword>
<evidence type="ECO:0000313" key="3">
    <source>
        <dbReference type="Proteomes" id="UP000800036"/>
    </source>
</evidence>
<keyword evidence="3" id="KW-1185">Reference proteome</keyword>
<sequence length="296" mass="31945">MPAVFSAASFPPPGMPGAHLLPSFGLAPLITSGFPLVLELTVRWIDWKHRKVHRQQAKYYTKPWYLICQLCLFTFAVTLGVIGFAGSLGVEVVLLQLALLQIVGGLLSILDVVPRVQEPKLGGIGGAFMNAGGGGYYGALGIRALWIIGDENVWRGFTTIVRWSRGKPLPGQGIGSQGKKHRPLVFGVVVGLAMLISSIPFVAIRKAGTKVHFIVNGTLGCLLCLFTVILQWKKLSGTTKFSRASVDRDIHHTDDEATVGNKIAVRYDISMETRTLYAGREDEMAATNATAWGGSG</sequence>
<evidence type="ECO:0000313" key="2">
    <source>
        <dbReference type="EMBL" id="KAF1971131.1"/>
    </source>
</evidence>
<proteinExistence type="predicted"/>